<comment type="caution">
    <text evidence="1">The sequence shown here is derived from an EMBL/GenBank/DDBJ whole genome shotgun (WGS) entry which is preliminary data.</text>
</comment>
<accession>A0ABP3K5W2</accession>
<name>A0ABP3K5W2_9BACI</name>
<evidence type="ECO:0008006" key="3">
    <source>
        <dbReference type="Google" id="ProtNLM"/>
    </source>
</evidence>
<evidence type="ECO:0000313" key="2">
    <source>
        <dbReference type="Proteomes" id="UP001500740"/>
    </source>
</evidence>
<sequence length="197" mass="23422">MSTNPFVLVYLDTNLFPKYNDVESKKHVKRLKDWHLDKKITLRTTQGILDDIFTNVNERTKIHAEQRFKTVQSYTEPVAEIIFECNEDFEEEHIKLFEIMFPHHNVNSDNIFNLYNDLKSNDRNDYRIINSVIHDSHSYAFFLSNNKRDFINNGKSEELVSFVKEQYRKDIKIDTLNDQIIDQIKKAISEVSMLISK</sequence>
<keyword evidence="2" id="KW-1185">Reference proteome</keyword>
<protein>
    <recommendedName>
        <fullName evidence="3">DUF4935 domain-containing protein</fullName>
    </recommendedName>
</protein>
<reference evidence="2" key="1">
    <citation type="journal article" date="2019" name="Int. J. Syst. Evol. Microbiol.">
        <title>The Global Catalogue of Microorganisms (GCM) 10K type strain sequencing project: providing services to taxonomists for standard genome sequencing and annotation.</title>
        <authorList>
            <consortium name="The Broad Institute Genomics Platform"/>
            <consortium name="The Broad Institute Genome Sequencing Center for Infectious Disease"/>
            <person name="Wu L."/>
            <person name="Ma J."/>
        </authorList>
    </citation>
    <scope>NUCLEOTIDE SEQUENCE [LARGE SCALE GENOMIC DNA]</scope>
    <source>
        <strain evidence="2">JCM 14193</strain>
    </source>
</reference>
<gene>
    <name evidence="1" type="ORF">GCM10008935_30290</name>
</gene>
<evidence type="ECO:0000313" key="1">
    <source>
        <dbReference type="EMBL" id="GAA0472274.1"/>
    </source>
</evidence>
<organism evidence="1 2">
    <name type="scientific">Alkalibacillus silvisoli</name>
    <dbReference type="NCBI Taxonomy" id="392823"/>
    <lineage>
        <taxon>Bacteria</taxon>
        <taxon>Bacillati</taxon>
        <taxon>Bacillota</taxon>
        <taxon>Bacilli</taxon>
        <taxon>Bacillales</taxon>
        <taxon>Bacillaceae</taxon>
        <taxon>Alkalibacillus</taxon>
    </lineage>
</organism>
<dbReference type="RefSeq" id="WP_343785052.1">
    <property type="nucleotide sequence ID" value="NZ_BAAACZ010000031.1"/>
</dbReference>
<proteinExistence type="predicted"/>
<dbReference type="Proteomes" id="UP001500740">
    <property type="component" value="Unassembled WGS sequence"/>
</dbReference>
<dbReference type="EMBL" id="BAAACZ010000031">
    <property type="protein sequence ID" value="GAA0472274.1"/>
    <property type="molecule type" value="Genomic_DNA"/>
</dbReference>